<comment type="caution">
    <text evidence="2">The sequence shown here is derived from an EMBL/GenBank/DDBJ whole genome shotgun (WGS) entry which is preliminary data.</text>
</comment>
<name>A0AAE0ZS68_9GAST</name>
<feature type="chain" id="PRO_5041957452" evidence="1">
    <location>
        <begin position="17"/>
        <end position="84"/>
    </location>
</feature>
<protein>
    <submittedName>
        <fullName evidence="2">Uncharacterized protein</fullName>
    </submittedName>
</protein>
<dbReference type="EMBL" id="JAWDGP010003424">
    <property type="protein sequence ID" value="KAK3774382.1"/>
    <property type="molecule type" value="Genomic_DNA"/>
</dbReference>
<evidence type="ECO:0000313" key="3">
    <source>
        <dbReference type="Proteomes" id="UP001283361"/>
    </source>
</evidence>
<organism evidence="2 3">
    <name type="scientific">Elysia crispata</name>
    <name type="common">lettuce slug</name>
    <dbReference type="NCBI Taxonomy" id="231223"/>
    <lineage>
        <taxon>Eukaryota</taxon>
        <taxon>Metazoa</taxon>
        <taxon>Spiralia</taxon>
        <taxon>Lophotrochozoa</taxon>
        <taxon>Mollusca</taxon>
        <taxon>Gastropoda</taxon>
        <taxon>Heterobranchia</taxon>
        <taxon>Euthyneura</taxon>
        <taxon>Panpulmonata</taxon>
        <taxon>Sacoglossa</taxon>
        <taxon>Placobranchoidea</taxon>
        <taxon>Plakobranchidae</taxon>
        <taxon>Elysia</taxon>
    </lineage>
</organism>
<keyword evidence="3" id="KW-1185">Reference proteome</keyword>
<evidence type="ECO:0000256" key="1">
    <source>
        <dbReference type="SAM" id="SignalP"/>
    </source>
</evidence>
<proteinExistence type="predicted"/>
<accession>A0AAE0ZS68</accession>
<evidence type="ECO:0000313" key="2">
    <source>
        <dbReference type="EMBL" id="KAK3774382.1"/>
    </source>
</evidence>
<sequence>MKFPNLFLMLVQFGLGTYSRMAYIVDDILAQVGPSHIFTIPGLVLVIQIIAESRTSDQIQLRVKYLCSQRVQLHQCRYHKLDLV</sequence>
<dbReference type="Proteomes" id="UP001283361">
    <property type="component" value="Unassembled WGS sequence"/>
</dbReference>
<feature type="signal peptide" evidence="1">
    <location>
        <begin position="1"/>
        <end position="16"/>
    </location>
</feature>
<keyword evidence="1" id="KW-0732">Signal</keyword>
<dbReference type="AlphaFoldDB" id="A0AAE0ZS68"/>
<reference evidence="2" key="1">
    <citation type="journal article" date="2023" name="G3 (Bethesda)">
        <title>A reference genome for the long-term kleptoplast-retaining sea slug Elysia crispata morphotype clarki.</title>
        <authorList>
            <person name="Eastman K.E."/>
            <person name="Pendleton A.L."/>
            <person name="Shaikh M.A."/>
            <person name="Suttiyut T."/>
            <person name="Ogas R."/>
            <person name="Tomko P."/>
            <person name="Gavelis G."/>
            <person name="Widhalm J.R."/>
            <person name="Wisecaver J.H."/>
        </authorList>
    </citation>
    <scope>NUCLEOTIDE SEQUENCE</scope>
    <source>
        <strain evidence="2">ECLA1</strain>
    </source>
</reference>
<gene>
    <name evidence="2" type="ORF">RRG08_049038</name>
</gene>